<dbReference type="GO" id="GO:0005548">
    <property type="term" value="F:phospholipid transporter activity"/>
    <property type="evidence" value="ECO:0007669"/>
    <property type="project" value="InterPro"/>
</dbReference>
<keyword evidence="2" id="KW-1185">Reference proteome</keyword>
<gene>
    <name evidence="1" type="ORF">KIN20_016941</name>
</gene>
<dbReference type="InterPro" id="IPR039988">
    <property type="entry name" value="MTTP"/>
</dbReference>
<dbReference type="AlphaFoldDB" id="A0AAD5N1X6"/>
<name>A0AAD5N1X6_PARTN</name>
<dbReference type="Proteomes" id="UP001196413">
    <property type="component" value="Unassembled WGS sequence"/>
</dbReference>
<dbReference type="GO" id="GO:0042157">
    <property type="term" value="P:lipoprotein metabolic process"/>
    <property type="evidence" value="ECO:0007669"/>
    <property type="project" value="TreeGrafter"/>
</dbReference>
<sequence>MYPDEQPRWNFLYAIINTIYTPAENGKGDRQVVDTVYGRCQTYFSRPEDKRFRRQISDCEIKGDFNYTRVGGIQPVHYEQDASYLQNTKVDADIIVIDAVELLTFRTLFDKKWGFTLESKIHVEITNRSMNYVERHCSSQKQTAAVCAREKFGALTVGEKLYEKVQLGEKNARNKFAQLVKDYRSHLYDMGDVHTCERHSELFSQIVQESRQASEQTWKNVIMEPDNDPVLHVLGNVLGALGNSLSLKVAREVLFAEDPQFIDDYLFGAAHSTSYDEKWHKQLMYWLSELKDNEALFWKVANTMATILRRRCEQTSSTRNSCHNGKTKIVAKFIDDVGTFCHTEQCTLRALQVLRNIPISASLERARGFLCSNHSTPVQIAALQLIKASSSSLYDSKLSNVLIKIFRNVCPQPTSTGEHQLAADILLKSVPDQQHVGTMLLRSETTNPEDHEKWQYFYRAVKSSKQEDELKDEFWRKLRNFKVFRPNYAHRALIANSNSEWREIAEFAGYNLYSTASTEFHGDVFKRSDFDLRMKHKKQDDSLFGLAVQIKGLNSYDMEQIMSADPEAEVRLSLLGHALPAVTIFKGSAELTGLLWNADGQTFKAFEGNVMLRDSTVSLPLLSGLTVQVNSAGAVSLKMLTSSSVSLWDQYLSAGFKANVSLSLAAGASLIHSGQVIQRLSSKVAMVTAIGSEAEVSFG</sequence>
<dbReference type="GO" id="GO:0016323">
    <property type="term" value="C:basolateral plasma membrane"/>
    <property type="evidence" value="ECO:0007669"/>
    <property type="project" value="TreeGrafter"/>
</dbReference>
<dbReference type="Gene3D" id="1.25.10.20">
    <property type="entry name" value="Vitellinogen, superhelical"/>
    <property type="match status" value="1"/>
</dbReference>
<dbReference type="GO" id="GO:0005783">
    <property type="term" value="C:endoplasmic reticulum"/>
    <property type="evidence" value="ECO:0007669"/>
    <property type="project" value="TreeGrafter"/>
</dbReference>
<comment type="caution">
    <text evidence="1">The sequence shown here is derived from an EMBL/GenBank/DDBJ whole genome shotgun (WGS) entry which is preliminary data.</text>
</comment>
<dbReference type="InterPro" id="IPR011030">
    <property type="entry name" value="Lipovitellin_superhlx_dom"/>
</dbReference>
<protein>
    <submittedName>
        <fullName evidence="1">Uncharacterized protein</fullName>
    </submittedName>
</protein>
<accession>A0AAD5N1X6</accession>
<evidence type="ECO:0000313" key="2">
    <source>
        <dbReference type="Proteomes" id="UP001196413"/>
    </source>
</evidence>
<dbReference type="EMBL" id="JAHQIW010003392">
    <property type="protein sequence ID" value="KAJ1358501.1"/>
    <property type="molecule type" value="Genomic_DNA"/>
</dbReference>
<reference evidence="1" key="1">
    <citation type="submission" date="2021-06" db="EMBL/GenBank/DDBJ databases">
        <title>Parelaphostrongylus tenuis whole genome reference sequence.</title>
        <authorList>
            <person name="Garwood T.J."/>
            <person name="Larsen P.A."/>
            <person name="Fountain-Jones N.M."/>
            <person name="Garbe J.R."/>
            <person name="Macchietto M.G."/>
            <person name="Kania S.A."/>
            <person name="Gerhold R.W."/>
            <person name="Richards J.E."/>
            <person name="Wolf T.M."/>
        </authorList>
    </citation>
    <scope>NUCLEOTIDE SEQUENCE</scope>
    <source>
        <strain evidence="1">MNPRO001-30</strain>
        <tissue evidence="1">Meninges</tissue>
    </source>
</reference>
<dbReference type="PANTHER" id="PTHR13024">
    <property type="entry name" value="MICROSOMAL TRIGLYCERIDE TRANSFER PROTEIN, LARGE SUBUNIT"/>
    <property type="match status" value="1"/>
</dbReference>
<evidence type="ECO:0000313" key="1">
    <source>
        <dbReference type="EMBL" id="KAJ1358501.1"/>
    </source>
</evidence>
<dbReference type="GO" id="GO:0005794">
    <property type="term" value="C:Golgi apparatus"/>
    <property type="evidence" value="ECO:0007669"/>
    <property type="project" value="TreeGrafter"/>
</dbReference>
<dbReference type="PANTHER" id="PTHR13024:SF0">
    <property type="entry name" value="MICROSOMAL TRIACYLGLYCEROL TRANSFER PROTEIN"/>
    <property type="match status" value="1"/>
</dbReference>
<organism evidence="1 2">
    <name type="scientific">Parelaphostrongylus tenuis</name>
    <name type="common">Meningeal worm</name>
    <dbReference type="NCBI Taxonomy" id="148309"/>
    <lineage>
        <taxon>Eukaryota</taxon>
        <taxon>Metazoa</taxon>
        <taxon>Ecdysozoa</taxon>
        <taxon>Nematoda</taxon>
        <taxon>Chromadorea</taxon>
        <taxon>Rhabditida</taxon>
        <taxon>Rhabditina</taxon>
        <taxon>Rhabditomorpha</taxon>
        <taxon>Strongyloidea</taxon>
        <taxon>Metastrongylidae</taxon>
        <taxon>Parelaphostrongylus</taxon>
    </lineage>
</organism>
<proteinExistence type="predicted"/>